<dbReference type="InterPro" id="IPR050766">
    <property type="entry name" value="Bact_Lucif_Oxidored"/>
</dbReference>
<evidence type="ECO:0000256" key="1">
    <source>
        <dbReference type="ARBA" id="ARBA00023002"/>
    </source>
</evidence>
<evidence type="ECO:0000313" key="6">
    <source>
        <dbReference type="Proteomes" id="UP000069912"/>
    </source>
</evidence>
<dbReference type="GO" id="GO:0005829">
    <property type="term" value="C:cytosol"/>
    <property type="evidence" value="ECO:0007669"/>
    <property type="project" value="TreeGrafter"/>
</dbReference>
<protein>
    <submittedName>
        <fullName evidence="5">LLM class flavin-dependent oxidoreductase</fullName>
    </submittedName>
    <submittedName>
        <fullName evidence="4">Luciferase</fullName>
    </submittedName>
</protein>
<dbReference type="EMBL" id="CP014160">
    <property type="protein sequence ID" value="AMB94383.1"/>
    <property type="molecule type" value="Genomic_DNA"/>
</dbReference>
<dbReference type="PANTHER" id="PTHR30137:SF8">
    <property type="entry name" value="BLR5498 PROTEIN"/>
    <property type="match status" value="1"/>
</dbReference>
<dbReference type="SUPFAM" id="SSF51679">
    <property type="entry name" value="Bacterial luciferase-like"/>
    <property type="match status" value="1"/>
</dbReference>
<evidence type="ECO:0000259" key="3">
    <source>
        <dbReference type="Pfam" id="PF00296"/>
    </source>
</evidence>
<dbReference type="Proteomes" id="UP000069912">
    <property type="component" value="Chromosome"/>
</dbReference>
<reference evidence="4 6" key="1">
    <citation type="journal article" date="2016" name="Genome Announc.">
        <title>Complete Genome Sequences of Aerococcus christensenii CCUG 28831T, Aerococcus sanguinicola CCUG 43001T, Aerococcus urinae CCUG 36881T, Aerococcus urinaeequi CCUG 28094T, Aerococcus urinaehominis CCUG 42038 BT, and Aerococcus viridans CCUG 4311T.</title>
        <authorList>
            <person name="Carkaci D."/>
            <person name="Dargis R."/>
            <person name="Nielsen X.C."/>
            <person name="Skovgaard O."/>
            <person name="Fuursted K."/>
            <person name="Christensen J.J."/>
        </authorList>
    </citation>
    <scope>NUCLEOTIDE SEQUENCE [LARGE SCALE GENOMIC DNA]</scope>
    <source>
        <strain evidence="4 6">CCUG43001</strain>
    </source>
</reference>
<reference evidence="5 7" key="3">
    <citation type="submission" date="2017-12" db="EMBL/GenBank/DDBJ databases">
        <title>Phylogenetic diversity of female urinary microbiome.</title>
        <authorList>
            <person name="Thomas-White K."/>
            <person name="Wolfe A.J."/>
        </authorList>
    </citation>
    <scope>NUCLEOTIDE SEQUENCE [LARGE SCALE GENOMIC DNA]</scope>
    <source>
        <strain evidence="5 7">UMB0139</strain>
    </source>
</reference>
<reference evidence="6" key="2">
    <citation type="submission" date="2016-01" db="EMBL/GenBank/DDBJ databases">
        <title>Six Aerococcus type strain genome sequencing and assembly using PacBio and Illumina Hiseq.</title>
        <authorList>
            <person name="Carkaci D."/>
            <person name="Dargis R."/>
            <person name="Nielsen X.C."/>
            <person name="Skovgaard O."/>
            <person name="Fuursted K."/>
            <person name="Christensen J.J."/>
        </authorList>
    </citation>
    <scope>NUCLEOTIDE SEQUENCE [LARGE SCALE GENOMIC DNA]</scope>
    <source>
        <strain evidence="6">CCUG43001</strain>
    </source>
</reference>
<proteinExistence type="predicted"/>
<keyword evidence="6" id="KW-1185">Reference proteome</keyword>
<dbReference type="RefSeq" id="WP_067974938.1">
    <property type="nucleotide sequence ID" value="NZ_CAJHKM010000001.1"/>
</dbReference>
<dbReference type="Gene3D" id="3.20.20.30">
    <property type="entry name" value="Luciferase-like domain"/>
    <property type="match status" value="1"/>
</dbReference>
<dbReference type="PANTHER" id="PTHR30137">
    <property type="entry name" value="LUCIFERASE-LIKE MONOOXYGENASE"/>
    <property type="match status" value="1"/>
</dbReference>
<name>A0A0X8FBP5_9LACT</name>
<dbReference type="AlphaFoldDB" id="A0A0X8FBP5"/>
<dbReference type="OrthoDB" id="9776438at2"/>
<organism evidence="4 6">
    <name type="scientific">Aerococcus sanguinicola</name>
    <dbReference type="NCBI Taxonomy" id="119206"/>
    <lineage>
        <taxon>Bacteria</taxon>
        <taxon>Bacillati</taxon>
        <taxon>Bacillota</taxon>
        <taxon>Bacilli</taxon>
        <taxon>Lactobacillales</taxon>
        <taxon>Aerococcaceae</taxon>
        <taxon>Aerococcus</taxon>
    </lineage>
</organism>
<dbReference type="Pfam" id="PF00296">
    <property type="entry name" value="Bac_luciferase"/>
    <property type="match status" value="1"/>
</dbReference>
<dbReference type="GeneID" id="92903661"/>
<keyword evidence="2" id="KW-0503">Monooxygenase</keyword>
<dbReference type="EMBL" id="PKGY01000007">
    <property type="protein sequence ID" value="PKZ20707.1"/>
    <property type="molecule type" value="Genomic_DNA"/>
</dbReference>
<feature type="domain" description="Luciferase-like" evidence="3">
    <location>
        <begin position="30"/>
        <end position="307"/>
    </location>
</feature>
<evidence type="ECO:0000313" key="7">
    <source>
        <dbReference type="Proteomes" id="UP000234239"/>
    </source>
</evidence>
<gene>
    <name evidence="4" type="ORF">AWM72_06220</name>
    <name evidence="5" type="ORF">CYJ28_09480</name>
</gene>
<keyword evidence="1" id="KW-0560">Oxidoreductase</keyword>
<accession>A0A0X8FBP5</accession>
<evidence type="ECO:0000313" key="4">
    <source>
        <dbReference type="EMBL" id="AMB94383.1"/>
    </source>
</evidence>
<evidence type="ECO:0000313" key="5">
    <source>
        <dbReference type="EMBL" id="PKZ20707.1"/>
    </source>
</evidence>
<dbReference type="GO" id="GO:0016705">
    <property type="term" value="F:oxidoreductase activity, acting on paired donors, with incorporation or reduction of molecular oxygen"/>
    <property type="evidence" value="ECO:0007669"/>
    <property type="project" value="InterPro"/>
</dbReference>
<dbReference type="InterPro" id="IPR011251">
    <property type="entry name" value="Luciferase-like_dom"/>
</dbReference>
<evidence type="ECO:0000256" key="2">
    <source>
        <dbReference type="ARBA" id="ARBA00023033"/>
    </source>
</evidence>
<dbReference type="KEGG" id="asan:AWM72_06220"/>
<dbReference type="Proteomes" id="UP000234239">
    <property type="component" value="Unassembled WGS sequence"/>
</dbReference>
<dbReference type="InterPro" id="IPR036661">
    <property type="entry name" value="Luciferase-like_sf"/>
</dbReference>
<dbReference type="GO" id="GO:0004497">
    <property type="term" value="F:monooxygenase activity"/>
    <property type="evidence" value="ECO:0007669"/>
    <property type="project" value="UniProtKB-KW"/>
</dbReference>
<sequence>MTNNPHIIPQIDRSQGLEFGLYSLGDYMPNPHTGDWVSPEDRLQQFIEMAQLAEDAGVDIFHLGESHQEYFISQAHMIILSAIAQATNTIGIASAATIISTSDPVRVYENAATIDLLSGGRMEIVAGRASRIGLFELLGYDFKDYEALYEEKLDLLLQINEEEEVTWSGQFRPSLDKARALPRSKEGLPIWRAVGGPADSAIKAGLKGVPMYITTLGGSSEYFKHSIDIYRSVLHEKGFDEATIPVTTSGLMYIHEDQDTAFKNYYKHLDEGMRKANGTGFDKRLFAQGKDYRDSLNVGDPQLIIDKILYQHELFNNQRYTAQIDFGGIPMDDIRRMIDLLGEKVIPTVKKYTREKEG</sequence>